<keyword evidence="1" id="KW-0812">Transmembrane</keyword>
<feature type="transmembrane region" description="Helical" evidence="1">
    <location>
        <begin position="81"/>
        <end position="100"/>
    </location>
</feature>
<proteinExistence type="predicted"/>
<organism evidence="2 3">
    <name type="scientific">Mesoplasma melaleucae</name>
    <dbReference type="NCBI Taxonomy" id="81459"/>
    <lineage>
        <taxon>Bacteria</taxon>
        <taxon>Bacillati</taxon>
        <taxon>Mycoplasmatota</taxon>
        <taxon>Mollicutes</taxon>
        <taxon>Entomoplasmatales</taxon>
        <taxon>Entomoplasmataceae</taxon>
        <taxon>Mesoplasma</taxon>
    </lineage>
</organism>
<sequence length="103" mass="11696">MLITKSFKYLNNWKIASAASAVSPIESFKITKVTIAVKAFHENCLLFTLSGAFDPISKDTTLKFNNVLTEIESELDPIKTFIFSFNSLLLTFLLILHYYLKVL</sequence>
<dbReference type="EMBL" id="CP024964">
    <property type="protein sequence ID" value="ATZ18007.1"/>
    <property type="molecule type" value="Genomic_DNA"/>
</dbReference>
<dbReference type="AlphaFoldDB" id="A0A2K8NW65"/>
<name>A0A2K8NW65_9MOLU</name>
<dbReference type="Proteomes" id="UP000231896">
    <property type="component" value="Chromosome"/>
</dbReference>
<reference evidence="2 3" key="1">
    <citation type="submission" date="2017-11" db="EMBL/GenBank/DDBJ databases">
        <title>Genome sequence of Entomoplasma melaleucae M1 (ATCC 49191).</title>
        <authorList>
            <person name="Lo W.-S."/>
            <person name="Gasparich G.E."/>
            <person name="Kuo C.-H."/>
        </authorList>
    </citation>
    <scope>NUCLEOTIDE SEQUENCE [LARGE SCALE GENOMIC DNA]</scope>
    <source>
        <strain evidence="2 3">M1</strain>
    </source>
</reference>
<protein>
    <submittedName>
        <fullName evidence="2">Uncharacterized protein</fullName>
    </submittedName>
</protein>
<accession>A0A2K8NW65</accession>
<dbReference type="KEGG" id="eml:EMELA_v1c04640"/>
<gene>
    <name evidence="2" type="ORF">EMELA_v1c04640</name>
</gene>
<evidence type="ECO:0000313" key="3">
    <source>
        <dbReference type="Proteomes" id="UP000231896"/>
    </source>
</evidence>
<keyword evidence="3" id="KW-1185">Reference proteome</keyword>
<keyword evidence="1" id="KW-1133">Transmembrane helix</keyword>
<evidence type="ECO:0000256" key="1">
    <source>
        <dbReference type="SAM" id="Phobius"/>
    </source>
</evidence>
<evidence type="ECO:0000313" key="2">
    <source>
        <dbReference type="EMBL" id="ATZ18007.1"/>
    </source>
</evidence>
<keyword evidence="1" id="KW-0472">Membrane</keyword>